<organism evidence="2 3">
    <name type="scientific">Psychroserpens luteus</name>
    <dbReference type="NCBI Taxonomy" id="1434066"/>
    <lineage>
        <taxon>Bacteria</taxon>
        <taxon>Pseudomonadati</taxon>
        <taxon>Bacteroidota</taxon>
        <taxon>Flavobacteriia</taxon>
        <taxon>Flavobacteriales</taxon>
        <taxon>Flavobacteriaceae</taxon>
        <taxon>Psychroserpens</taxon>
    </lineage>
</organism>
<evidence type="ECO:0008006" key="4">
    <source>
        <dbReference type="Google" id="ProtNLM"/>
    </source>
</evidence>
<evidence type="ECO:0000313" key="2">
    <source>
        <dbReference type="EMBL" id="MFD2915876.1"/>
    </source>
</evidence>
<dbReference type="EMBL" id="JBHUOS010000008">
    <property type="protein sequence ID" value="MFD2915876.1"/>
    <property type="molecule type" value="Genomic_DNA"/>
</dbReference>
<dbReference type="Proteomes" id="UP001597548">
    <property type="component" value="Unassembled WGS sequence"/>
</dbReference>
<comment type="caution">
    <text evidence="2">The sequence shown here is derived from an EMBL/GenBank/DDBJ whole genome shotgun (WGS) entry which is preliminary data.</text>
</comment>
<feature type="transmembrane region" description="Helical" evidence="1">
    <location>
        <begin position="7"/>
        <end position="26"/>
    </location>
</feature>
<proteinExistence type="predicted"/>
<protein>
    <recommendedName>
        <fullName evidence="4">DUF4174 domain-containing protein</fullName>
    </recommendedName>
</protein>
<accession>A0ABW5ZVB8</accession>
<reference evidence="3" key="1">
    <citation type="journal article" date="2019" name="Int. J. Syst. Evol. Microbiol.">
        <title>The Global Catalogue of Microorganisms (GCM) 10K type strain sequencing project: providing services to taxonomists for standard genome sequencing and annotation.</title>
        <authorList>
            <consortium name="The Broad Institute Genomics Platform"/>
            <consortium name="The Broad Institute Genome Sequencing Center for Infectious Disease"/>
            <person name="Wu L."/>
            <person name="Ma J."/>
        </authorList>
    </citation>
    <scope>NUCLEOTIDE SEQUENCE [LARGE SCALE GENOMIC DNA]</scope>
    <source>
        <strain evidence="3">KCTC 32514</strain>
    </source>
</reference>
<keyword evidence="1" id="KW-0812">Transmembrane</keyword>
<keyword evidence="3" id="KW-1185">Reference proteome</keyword>
<evidence type="ECO:0000313" key="3">
    <source>
        <dbReference type="Proteomes" id="UP001597548"/>
    </source>
</evidence>
<keyword evidence="1" id="KW-1133">Transmembrane helix</keyword>
<evidence type="ECO:0000256" key="1">
    <source>
        <dbReference type="SAM" id="Phobius"/>
    </source>
</evidence>
<name>A0ABW5ZVB8_9FLAO</name>
<keyword evidence="1" id="KW-0472">Membrane</keyword>
<gene>
    <name evidence="2" type="ORF">ACFS29_09515</name>
</gene>
<sequence length="148" mass="18007">MKFYKNFIVYWCAIFLVIAFVGRFTAVHKEYFPFFRWSLYSKTPNTIKQSYILVEKIGDSTLPELTDLRKLTNYHHINLVDVNLIVTDFYDQYNLGNLEKKQNIFKIFPKESTFHLYESTMDLNIEDYEKTRIVKRLLTYKNEDYYFE</sequence>
<dbReference type="RefSeq" id="WP_194509239.1">
    <property type="nucleotide sequence ID" value="NZ_JADILU010000007.1"/>
</dbReference>